<name>A0A1Y1XKH5_9FUNG</name>
<dbReference type="PROSITE" id="PS50850">
    <property type="entry name" value="MFS"/>
    <property type="match status" value="1"/>
</dbReference>
<evidence type="ECO:0000313" key="9">
    <source>
        <dbReference type="Proteomes" id="UP000193944"/>
    </source>
</evidence>
<comment type="caution">
    <text evidence="8">The sequence shown here is derived from an EMBL/GenBank/DDBJ whole genome shotgun (WGS) entry which is preliminary data.</text>
</comment>
<dbReference type="Gene3D" id="1.20.1250.20">
    <property type="entry name" value="MFS general substrate transporter like domains"/>
    <property type="match status" value="2"/>
</dbReference>
<feature type="transmembrane region" description="Helical" evidence="6">
    <location>
        <begin position="247"/>
        <end position="272"/>
    </location>
</feature>
<evidence type="ECO:0000256" key="2">
    <source>
        <dbReference type="ARBA" id="ARBA00022448"/>
    </source>
</evidence>
<gene>
    <name evidence="8" type="ORF">BCR32DRAFT_241123</name>
</gene>
<dbReference type="AlphaFoldDB" id="A0A1Y1XKH5"/>
<evidence type="ECO:0000256" key="6">
    <source>
        <dbReference type="SAM" id="Phobius"/>
    </source>
</evidence>
<feature type="domain" description="Major facilitator superfamily (MFS) profile" evidence="7">
    <location>
        <begin position="1"/>
        <end position="371"/>
    </location>
</feature>
<keyword evidence="3 6" id="KW-0812">Transmembrane</keyword>
<dbReference type="InterPro" id="IPR020846">
    <property type="entry name" value="MFS_dom"/>
</dbReference>
<keyword evidence="4 6" id="KW-1133">Transmembrane helix</keyword>
<accession>A0A1Y1XKH5</accession>
<evidence type="ECO:0000256" key="5">
    <source>
        <dbReference type="ARBA" id="ARBA00023136"/>
    </source>
</evidence>
<reference evidence="8 9" key="1">
    <citation type="submission" date="2016-08" db="EMBL/GenBank/DDBJ databases">
        <title>A Parts List for Fungal Cellulosomes Revealed by Comparative Genomics.</title>
        <authorList>
            <consortium name="DOE Joint Genome Institute"/>
            <person name="Haitjema C.H."/>
            <person name="Gilmore S.P."/>
            <person name="Henske J.K."/>
            <person name="Solomon K.V."/>
            <person name="De Groot R."/>
            <person name="Kuo A."/>
            <person name="Mondo S.J."/>
            <person name="Salamov A.A."/>
            <person name="Labutti K."/>
            <person name="Zhao Z."/>
            <person name="Chiniquy J."/>
            <person name="Barry K."/>
            <person name="Brewer H.M."/>
            <person name="Purvine S.O."/>
            <person name="Wright A.T."/>
            <person name="Boxma B."/>
            <person name="Van Alen T."/>
            <person name="Hackstein J.H."/>
            <person name="Baker S.E."/>
            <person name="Grigoriev I.V."/>
            <person name="O'Malley M.A."/>
        </authorList>
    </citation>
    <scope>NUCLEOTIDE SEQUENCE [LARGE SCALE GENOMIC DNA]</scope>
    <source>
        <strain evidence="8 9">S4</strain>
    </source>
</reference>
<dbReference type="PRINTS" id="PR01036">
    <property type="entry name" value="TCRTETB"/>
</dbReference>
<dbReference type="PANTHER" id="PTHR23501:SF191">
    <property type="entry name" value="VACUOLAR BASIC AMINO ACID TRANSPORTER 4"/>
    <property type="match status" value="1"/>
</dbReference>
<reference evidence="8 9" key="2">
    <citation type="submission" date="2016-08" db="EMBL/GenBank/DDBJ databases">
        <title>Pervasive Adenine N6-methylation of Active Genes in Fungi.</title>
        <authorList>
            <consortium name="DOE Joint Genome Institute"/>
            <person name="Mondo S.J."/>
            <person name="Dannebaum R.O."/>
            <person name="Kuo R.C."/>
            <person name="Labutti K."/>
            <person name="Haridas S."/>
            <person name="Kuo A."/>
            <person name="Salamov A."/>
            <person name="Ahrendt S.R."/>
            <person name="Lipzen A."/>
            <person name="Sullivan W."/>
            <person name="Andreopoulos W.B."/>
            <person name="Clum A."/>
            <person name="Lindquist E."/>
            <person name="Daum C."/>
            <person name="Ramamoorthy G.K."/>
            <person name="Gryganskyi A."/>
            <person name="Culley D."/>
            <person name="Magnuson J.K."/>
            <person name="James T.Y."/>
            <person name="O'Malley M.A."/>
            <person name="Stajich J.E."/>
            <person name="Spatafora J.W."/>
            <person name="Visel A."/>
            <person name="Grigoriev I.V."/>
        </authorList>
    </citation>
    <scope>NUCLEOTIDE SEQUENCE [LARGE SCALE GENOMIC DNA]</scope>
    <source>
        <strain evidence="8 9">S4</strain>
    </source>
</reference>
<feature type="transmembrane region" description="Helical" evidence="6">
    <location>
        <begin position="109"/>
        <end position="132"/>
    </location>
</feature>
<keyword evidence="2" id="KW-0813">Transport</keyword>
<feature type="transmembrane region" description="Helical" evidence="6">
    <location>
        <begin position="284"/>
        <end position="305"/>
    </location>
</feature>
<dbReference type="GO" id="GO:0005886">
    <property type="term" value="C:plasma membrane"/>
    <property type="evidence" value="ECO:0007669"/>
    <property type="project" value="TreeGrafter"/>
</dbReference>
<evidence type="ECO:0000256" key="1">
    <source>
        <dbReference type="ARBA" id="ARBA00004127"/>
    </source>
</evidence>
<feature type="transmembrane region" description="Helical" evidence="6">
    <location>
        <begin position="314"/>
        <end position="332"/>
    </location>
</feature>
<feature type="transmembrane region" description="Helical" evidence="6">
    <location>
        <begin position="85"/>
        <end position="102"/>
    </location>
</feature>
<comment type="subcellular location">
    <subcellularLocation>
        <location evidence="1">Endomembrane system</location>
        <topology evidence="1">Multi-pass membrane protein</topology>
    </subcellularLocation>
</comment>
<protein>
    <submittedName>
        <fullName evidence="8">Major facilitator superfamily MFS-1</fullName>
    </submittedName>
</protein>
<feature type="transmembrane region" description="Helical" evidence="6">
    <location>
        <begin position="179"/>
        <end position="198"/>
    </location>
</feature>
<feature type="transmembrane region" description="Helical" evidence="6">
    <location>
        <begin position="138"/>
        <end position="159"/>
    </location>
</feature>
<evidence type="ECO:0000256" key="4">
    <source>
        <dbReference type="ARBA" id="ARBA00022989"/>
    </source>
</evidence>
<dbReference type="InterPro" id="IPR011701">
    <property type="entry name" value="MFS"/>
</dbReference>
<dbReference type="OrthoDB" id="2147446at2759"/>
<proteinExistence type="predicted"/>
<dbReference type="InterPro" id="IPR036259">
    <property type="entry name" value="MFS_trans_sf"/>
</dbReference>
<dbReference type="EMBL" id="MCFG01000023">
    <property type="protein sequence ID" value="ORX86269.1"/>
    <property type="molecule type" value="Genomic_DNA"/>
</dbReference>
<dbReference type="PANTHER" id="PTHR23501">
    <property type="entry name" value="MAJOR FACILITATOR SUPERFAMILY"/>
    <property type="match status" value="1"/>
</dbReference>
<dbReference type="GO" id="GO:0022857">
    <property type="term" value="F:transmembrane transporter activity"/>
    <property type="evidence" value="ECO:0007669"/>
    <property type="project" value="InterPro"/>
</dbReference>
<keyword evidence="5 6" id="KW-0472">Membrane</keyword>
<organism evidence="8 9">
    <name type="scientific">Anaeromyces robustus</name>
    <dbReference type="NCBI Taxonomy" id="1754192"/>
    <lineage>
        <taxon>Eukaryota</taxon>
        <taxon>Fungi</taxon>
        <taxon>Fungi incertae sedis</taxon>
        <taxon>Chytridiomycota</taxon>
        <taxon>Chytridiomycota incertae sedis</taxon>
        <taxon>Neocallimastigomycetes</taxon>
        <taxon>Neocallimastigales</taxon>
        <taxon>Neocallimastigaceae</taxon>
        <taxon>Anaeromyces</taxon>
    </lineage>
</organism>
<dbReference type="Pfam" id="PF07690">
    <property type="entry name" value="MFS_1"/>
    <property type="match status" value="1"/>
</dbReference>
<keyword evidence="9" id="KW-1185">Reference proteome</keyword>
<evidence type="ECO:0000259" key="7">
    <source>
        <dbReference type="PROSITE" id="PS50850"/>
    </source>
</evidence>
<dbReference type="GO" id="GO:0012505">
    <property type="term" value="C:endomembrane system"/>
    <property type="evidence" value="ECO:0007669"/>
    <property type="project" value="UniProtKB-SubCell"/>
</dbReference>
<evidence type="ECO:0000313" key="8">
    <source>
        <dbReference type="EMBL" id="ORX86269.1"/>
    </source>
</evidence>
<feature type="transmembrane region" description="Helical" evidence="6">
    <location>
        <begin position="52"/>
        <end position="73"/>
    </location>
</feature>
<evidence type="ECO:0000256" key="3">
    <source>
        <dbReference type="ARBA" id="ARBA00022692"/>
    </source>
</evidence>
<sequence length="371" mass="40723">MSSLDSSIVSTALPTISAQFKSDNQYTWVLTAYFLGDMAFEPIADIFGRKQVLLFVLTLFIVSSALCGAAQSIEALIVFRGFQGIGGGGFFSMVIVIIADIVPLRKRGVYMGITSAVSTCASVTGPLVGGLLTDYLSWRWAFFINFPLCITAGAIIYFYLDMPSKEITSFKEKIEKIDFLGTFLLVGTIVSILLALSWGGVDYPWSSLEIIMLFVSFIVLFTSFILVEHKIAKHPIIPLQMFKNRNVIVTCIINFFFGMAAMTVTNTLPLLFHDGRGISATLSGLMLAPQSITSSLGNILTGYLIGKFGYIQRYMMAGTLVVMLGNYLLSTINMNTPIPYILFIVVLLGLKLGLNTHSCVLITQQCVRKKC</sequence>
<dbReference type="SUPFAM" id="SSF103473">
    <property type="entry name" value="MFS general substrate transporter"/>
    <property type="match status" value="2"/>
</dbReference>
<dbReference type="Proteomes" id="UP000193944">
    <property type="component" value="Unassembled WGS sequence"/>
</dbReference>
<feature type="transmembrane region" description="Helical" evidence="6">
    <location>
        <begin position="338"/>
        <end position="362"/>
    </location>
</feature>
<feature type="transmembrane region" description="Helical" evidence="6">
    <location>
        <begin position="210"/>
        <end position="227"/>
    </location>
</feature>